<sequence length="183" mass="21097">MNDGKTAIGTLSNGDEFKFDTEDFQKVIAYRWYSTGQGKSNKSCINYKGTYLHRYIMSAEKGVEVDHIDRDRMNNCRRNLRICTHQQNQCNQALQSNNTSGFTGVRFYKPRSKYVARIKFYGKDIHLGYYKTIIEAIQARDVGAKLLFGKFAVLNDVPEASQQIKNYVYKKCSIYLSKVKIAI</sequence>
<protein>
    <recommendedName>
        <fullName evidence="1">HNH nuclease domain-containing protein</fullName>
    </recommendedName>
</protein>
<feature type="domain" description="HNH nuclease" evidence="1">
    <location>
        <begin position="53"/>
        <end position="89"/>
    </location>
</feature>
<dbReference type="Gene3D" id="3.30.730.10">
    <property type="entry name" value="AP2/ERF domain"/>
    <property type="match status" value="1"/>
</dbReference>
<dbReference type="AlphaFoldDB" id="A0A0A0IDU3"/>
<accession>A0A0A0IDU3</accession>
<name>A0A0A0IDU3_CLOBO</name>
<reference evidence="2 3" key="1">
    <citation type="submission" date="2014-01" db="EMBL/GenBank/DDBJ databases">
        <title>Plasmidome dynamics in the species complex Clostridium novyi sensu lato converts strains of independent lineages into distinctly different pathogens.</title>
        <authorList>
            <person name="Skarin H."/>
            <person name="Segerman B."/>
        </authorList>
    </citation>
    <scope>NUCLEOTIDE SEQUENCE [LARGE SCALE GENOMIC DNA]</scope>
    <source>
        <strain evidence="2 3">DC5</strain>
    </source>
</reference>
<dbReference type="EMBL" id="JDRY01000033">
    <property type="protein sequence ID" value="KGM99624.1"/>
    <property type="molecule type" value="Genomic_DNA"/>
</dbReference>
<dbReference type="Proteomes" id="UP000030014">
    <property type="component" value="Unassembled WGS sequence"/>
</dbReference>
<dbReference type="SUPFAM" id="SSF54060">
    <property type="entry name" value="His-Me finger endonucleases"/>
    <property type="match status" value="1"/>
</dbReference>
<dbReference type="SUPFAM" id="SSF54171">
    <property type="entry name" value="DNA-binding domain"/>
    <property type="match status" value="1"/>
</dbReference>
<evidence type="ECO:0000313" key="3">
    <source>
        <dbReference type="Proteomes" id="UP000030014"/>
    </source>
</evidence>
<gene>
    <name evidence="2" type="ORF">Z955_07025</name>
</gene>
<dbReference type="InterPro" id="IPR044925">
    <property type="entry name" value="His-Me_finger_sf"/>
</dbReference>
<dbReference type="InterPro" id="IPR036955">
    <property type="entry name" value="AP2/ERF_dom_sf"/>
</dbReference>
<dbReference type="GO" id="GO:0003700">
    <property type="term" value="F:DNA-binding transcription factor activity"/>
    <property type="evidence" value="ECO:0007669"/>
    <property type="project" value="InterPro"/>
</dbReference>
<evidence type="ECO:0000313" key="2">
    <source>
        <dbReference type="EMBL" id="KGM99624.1"/>
    </source>
</evidence>
<dbReference type="Pfam" id="PF13392">
    <property type="entry name" value="HNH_3"/>
    <property type="match status" value="1"/>
</dbReference>
<dbReference type="Gene3D" id="3.90.75.20">
    <property type="match status" value="1"/>
</dbReference>
<evidence type="ECO:0000259" key="1">
    <source>
        <dbReference type="Pfam" id="PF13392"/>
    </source>
</evidence>
<comment type="caution">
    <text evidence="2">The sequence shown here is derived from an EMBL/GenBank/DDBJ whole genome shotgun (WGS) entry which is preliminary data.</text>
</comment>
<organism evidence="2 3">
    <name type="scientific">Clostridium botulinum C/D str. DC5</name>
    <dbReference type="NCBI Taxonomy" id="1443128"/>
    <lineage>
        <taxon>Bacteria</taxon>
        <taxon>Bacillati</taxon>
        <taxon>Bacillota</taxon>
        <taxon>Clostridia</taxon>
        <taxon>Eubacteriales</taxon>
        <taxon>Clostridiaceae</taxon>
        <taxon>Clostridium</taxon>
    </lineage>
</organism>
<dbReference type="GO" id="GO:0003677">
    <property type="term" value="F:DNA binding"/>
    <property type="evidence" value="ECO:0007669"/>
    <property type="project" value="InterPro"/>
</dbReference>
<proteinExistence type="predicted"/>
<dbReference type="InterPro" id="IPR003615">
    <property type="entry name" value="HNH_nuc"/>
</dbReference>
<dbReference type="InterPro" id="IPR016177">
    <property type="entry name" value="DNA-bd_dom_sf"/>
</dbReference>